<feature type="compositionally biased region" description="Polar residues" evidence="1">
    <location>
        <begin position="384"/>
        <end position="393"/>
    </location>
</feature>
<feature type="region of interest" description="Disordered" evidence="1">
    <location>
        <begin position="1"/>
        <end position="524"/>
    </location>
</feature>
<dbReference type="EMBL" id="LKMD01000100">
    <property type="protein sequence ID" value="PIB01252.1"/>
    <property type="molecule type" value="Genomic_DNA"/>
</dbReference>
<feature type="compositionally biased region" description="Low complexity" evidence="1">
    <location>
        <begin position="136"/>
        <end position="151"/>
    </location>
</feature>
<evidence type="ECO:0000313" key="2">
    <source>
        <dbReference type="EMBL" id="PIB01252.1"/>
    </source>
</evidence>
<gene>
    <name evidence="2" type="ORF">CB0940_01698</name>
    <name evidence="3" type="ORF">RHO25_001752</name>
</gene>
<feature type="compositionally biased region" description="Low complexity" evidence="1">
    <location>
        <begin position="170"/>
        <end position="182"/>
    </location>
</feature>
<dbReference type="Proteomes" id="UP000230605">
    <property type="component" value="Chromosome 1"/>
</dbReference>
<reference evidence="2 4" key="1">
    <citation type="submission" date="2015-10" db="EMBL/GenBank/DDBJ databases">
        <title>The cercosporin biosynthetic gene cluster was horizontally transferred to several fungal lineages and shown to be expanded in Cercospora beticola based on microsynteny with recipient genomes.</title>
        <authorList>
            <person name="De Jonge R."/>
            <person name="Ebert M.K."/>
            <person name="Suttle J.C."/>
            <person name="Jurick Ii W.M."/>
            <person name="Secor G.A."/>
            <person name="Thomma B.P."/>
            <person name="Van De Peer Y."/>
            <person name="Bolton M.D."/>
        </authorList>
    </citation>
    <scope>NUCLEOTIDE SEQUENCE [LARGE SCALE GENOMIC DNA]</scope>
    <source>
        <strain evidence="2 4">09-40</strain>
    </source>
</reference>
<feature type="compositionally biased region" description="Low complexity" evidence="1">
    <location>
        <begin position="297"/>
        <end position="322"/>
    </location>
</feature>
<dbReference type="AlphaFoldDB" id="A0A2G5I956"/>
<evidence type="ECO:0000313" key="3">
    <source>
        <dbReference type="EMBL" id="WPA97144.1"/>
    </source>
</evidence>
<dbReference type="Proteomes" id="UP001302367">
    <property type="component" value="Chromosome 1"/>
</dbReference>
<organism evidence="2 4">
    <name type="scientific">Cercospora beticola</name>
    <name type="common">Sugarbeet leaf spot fungus</name>
    <dbReference type="NCBI Taxonomy" id="122368"/>
    <lineage>
        <taxon>Eukaryota</taxon>
        <taxon>Fungi</taxon>
        <taxon>Dikarya</taxon>
        <taxon>Ascomycota</taxon>
        <taxon>Pezizomycotina</taxon>
        <taxon>Dothideomycetes</taxon>
        <taxon>Dothideomycetidae</taxon>
        <taxon>Mycosphaerellales</taxon>
        <taxon>Mycosphaerellaceae</taxon>
        <taxon>Cercospora</taxon>
    </lineage>
</organism>
<name>A0A2G5I956_CERBT</name>
<evidence type="ECO:0000313" key="5">
    <source>
        <dbReference type="Proteomes" id="UP001302367"/>
    </source>
</evidence>
<evidence type="ECO:0000256" key="1">
    <source>
        <dbReference type="SAM" id="MobiDB-lite"/>
    </source>
</evidence>
<proteinExistence type="predicted"/>
<feature type="compositionally biased region" description="Polar residues" evidence="1">
    <location>
        <begin position="267"/>
        <end position="285"/>
    </location>
</feature>
<feature type="compositionally biased region" description="Low complexity" evidence="1">
    <location>
        <begin position="352"/>
        <end position="377"/>
    </location>
</feature>
<evidence type="ECO:0000313" key="4">
    <source>
        <dbReference type="Proteomes" id="UP000230605"/>
    </source>
</evidence>
<feature type="compositionally biased region" description="Low complexity" evidence="1">
    <location>
        <begin position="244"/>
        <end position="260"/>
    </location>
</feature>
<feature type="compositionally biased region" description="Polar residues" evidence="1">
    <location>
        <begin position="435"/>
        <end position="451"/>
    </location>
</feature>
<protein>
    <submittedName>
        <fullName evidence="2">Uncharacterized protein</fullName>
    </submittedName>
</protein>
<reference evidence="3 5" key="2">
    <citation type="submission" date="2023-09" db="EMBL/GenBank/DDBJ databases">
        <title>Complete-Gapless Cercospora beticola genome.</title>
        <authorList>
            <person name="Wyatt N.A."/>
            <person name="Spanner R.E."/>
            <person name="Bolton M.D."/>
        </authorList>
    </citation>
    <scope>NUCLEOTIDE SEQUENCE [LARGE SCALE GENOMIC DNA]</scope>
    <source>
        <strain evidence="3">Cb09-40</strain>
    </source>
</reference>
<accession>A0A2G5I956</accession>
<feature type="compositionally biased region" description="Basic and acidic residues" evidence="1">
    <location>
        <begin position="1"/>
        <end position="25"/>
    </location>
</feature>
<feature type="compositionally biased region" description="Polar residues" evidence="1">
    <location>
        <begin position="98"/>
        <end position="110"/>
    </location>
</feature>
<keyword evidence="5" id="KW-1185">Reference proteome</keyword>
<dbReference type="OrthoDB" id="3600083at2759"/>
<feature type="compositionally biased region" description="Low complexity" evidence="1">
    <location>
        <begin position="26"/>
        <end position="39"/>
    </location>
</feature>
<sequence>MSEEPSSERSSSRIRDLRSLFENRASEPSSSPGRGRSPADLAGDDEPRPRSKIRASFIAVDAPNGQPSYTMATAPDFSKIPNSDAKAAIDASPALNREPTTGRRTSFSEKPNSDALQALKATVAQEGERRKSQAGTETVPETAVETPLVETGKQLGASKPARSVSPKKGPSPLQQVQSSSPASKRDKEAENPDKPVTGAEEEPADMKPADPTSAGAVSGGKALSPSAEDLRKTNAKTATKSNNAKPASKPTATATSTASKPPRPSMSAKSPQPTTASTRTVTSPKPVTKKASRTSLAAPTAASSAKTAPADKTAKPASAAVKAKPREPTKPVEVSSRLTAPTAASRARVEGPAAAATASKPATTTTRSKPSSSARPSLGRPESRNSQTGTKKSSAPVDGSFLERMTRPTAAFANRTAKEVEAKASAVKQKLPSRPKTNGQAKKPRSSTGTSAEPADETIIDEPSVVHEGSQLGDSTEQAQDAAADNRPGSPKVDHTPIPATNGDHKDATLEGTPAAIGASDSIR</sequence>
<dbReference type="EMBL" id="CP134184">
    <property type="protein sequence ID" value="WPA97144.1"/>
    <property type="molecule type" value="Genomic_DNA"/>
</dbReference>
<feature type="compositionally biased region" description="Basic and acidic residues" evidence="1">
    <location>
        <begin position="183"/>
        <end position="193"/>
    </location>
</feature>